<dbReference type="PIRSF" id="PIRSF036893">
    <property type="entry name" value="Lipocalin_ApoD"/>
    <property type="match status" value="1"/>
</dbReference>
<dbReference type="FunFam" id="2.40.128.20:FF:000003">
    <property type="entry name" value="Apolipoprotein D"/>
    <property type="match status" value="1"/>
</dbReference>
<evidence type="ECO:0000259" key="12">
    <source>
        <dbReference type="Pfam" id="PF08212"/>
    </source>
</evidence>
<dbReference type="GO" id="GO:0005576">
    <property type="term" value="C:extracellular region"/>
    <property type="evidence" value="ECO:0007669"/>
    <property type="project" value="UniProtKB-SubCell"/>
</dbReference>
<dbReference type="CDD" id="cd19437">
    <property type="entry name" value="lipocalin_apoD-like"/>
    <property type="match status" value="1"/>
</dbReference>
<dbReference type="PRINTS" id="PR01219">
    <property type="entry name" value="APOLIPOPROTD"/>
</dbReference>
<dbReference type="InterPro" id="IPR002969">
    <property type="entry name" value="ApolipopD"/>
</dbReference>
<evidence type="ECO:0000256" key="5">
    <source>
        <dbReference type="ARBA" id="ARBA00022525"/>
    </source>
</evidence>
<dbReference type="FunCoup" id="A0A669D4A6">
    <property type="interactions" value="3"/>
</dbReference>
<dbReference type="GeneTree" id="ENSGT00510000046981"/>
<dbReference type="SUPFAM" id="SSF50814">
    <property type="entry name" value="Lipocalins"/>
    <property type="match status" value="1"/>
</dbReference>
<evidence type="ECO:0000256" key="7">
    <source>
        <dbReference type="ARBA" id="ARBA00023121"/>
    </source>
</evidence>
<evidence type="ECO:0000256" key="3">
    <source>
        <dbReference type="ARBA" id="ARBA00019890"/>
    </source>
</evidence>
<dbReference type="AlphaFoldDB" id="A0A669D4A6"/>
<reference evidence="14" key="1">
    <citation type="submission" date="2012-01" db="EMBL/GenBank/DDBJ databases">
        <title>The Genome Sequence of Oreochromis niloticus (Nile Tilapia).</title>
        <authorList>
            <consortium name="Broad Institute Genome Assembly Team"/>
            <consortium name="Broad Institute Sequencing Platform"/>
            <person name="Di Palma F."/>
            <person name="Johnson J."/>
            <person name="Lander E.S."/>
            <person name="Lindblad-Toh K."/>
        </authorList>
    </citation>
    <scope>NUCLEOTIDE SEQUENCE [LARGE SCALE GENOMIC DNA]</scope>
</reference>
<dbReference type="InterPro" id="IPR022271">
    <property type="entry name" value="Lipocalin_ApoD"/>
</dbReference>
<dbReference type="Ensembl" id="ENSONIT00000062021.1">
    <property type="protein sequence ID" value="ENSONIP00000055361.1"/>
    <property type="gene ID" value="ENSONIG00000018633.2"/>
</dbReference>
<feature type="domain" description="Lipocalin/cytosolic fatty-acid binding" evidence="12">
    <location>
        <begin position="49"/>
        <end position="191"/>
    </location>
</feature>
<dbReference type="PANTHER" id="PTHR10612">
    <property type="entry name" value="APOLIPOPROTEIN D"/>
    <property type="match status" value="1"/>
</dbReference>
<sequence>PLHTSSSQLWRKMNAIQVISLTLLSIVAAGAQSIKPGRCPVPAVQEKFDAARYLGKWHEIQRLSNSFQKGQCSTATYSLQSPGVVGVLNKELLPDGTIDSINGTAKAASSSEPAKLLVTFFEDTPPSPYWVLSTDYDNFALVYSCTEIESLHGEFIWILSRNPTLPKETLEELQSILSSFGASVEKLLDTNQDRDYCRVMHE</sequence>
<proteinExistence type="inferred from homology"/>
<dbReference type="Pfam" id="PF08212">
    <property type="entry name" value="Lipocalin_2"/>
    <property type="match status" value="1"/>
</dbReference>
<evidence type="ECO:0000256" key="11">
    <source>
        <dbReference type="PIRNR" id="PIRNR036893"/>
    </source>
</evidence>
<dbReference type="InParanoid" id="A0A669D4A6"/>
<evidence type="ECO:0000256" key="6">
    <source>
        <dbReference type="ARBA" id="ARBA00022729"/>
    </source>
</evidence>
<feature type="chain" id="PRO_5025720967" description="Apolipoprotein D" evidence="11">
    <location>
        <begin position="34"/>
        <end position="202"/>
    </location>
</feature>
<keyword evidence="14" id="KW-1185">Reference proteome</keyword>
<evidence type="ECO:0000256" key="9">
    <source>
        <dbReference type="ARBA" id="ARBA00023180"/>
    </source>
</evidence>
<name>A0A669D4A6_ORENI</name>
<evidence type="ECO:0000256" key="2">
    <source>
        <dbReference type="ARBA" id="ARBA00006889"/>
    </source>
</evidence>
<keyword evidence="6 11" id="KW-0732">Signal</keyword>
<accession>A0A669D4A6</accession>
<reference evidence="13" key="2">
    <citation type="submission" date="2025-08" db="UniProtKB">
        <authorList>
            <consortium name="Ensembl"/>
        </authorList>
    </citation>
    <scope>IDENTIFICATION</scope>
</reference>
<keyword evidence="5" id="KW-0964">Secreted</keyword>
<keyword evidence="4" id="KW-0813">Transport</keyword>
<comment type="subcellular location">
    <subcellularLocation>
        <location evidence="1">Secreted</location>
    </subcellularLocation>
</comment>
<dbReference type="GO" id="GO:0008289">
    <property type="term" value="F:lipid binding"/>
    <property type="evidence" value="ECO:0007669"/>
    <property type="project" value="UniProtKB-KW"/>
</dbReference>
<keyword evidence="9" id="KW-0325">Glycoprotein</keyword>
<evidence type="ECO:0000256" key="4">
    <source>
        <dbReference type="ARBA" id="ARBA00022448"/>
    </source>
</evidence>
<dbReference type="InterPro" id="IPR012674">
    <property type="entry name" value="Calycin"/>
</dbReference>
<dbReference type="GO" id="GO:0005737">
    <property type="term" value="C:cytoplasm"/>
    <property type="evidence" value="ECO:0007669"/>
    <property type="project" value="TreeGrafter"/>
</dbReference>
<organism evidence="13 14">
    <name type="scientific">Oreochromis niloticus</name>
    <name type="common">Nile tilapia</name>
    <name type="synonym">Tilapia nilotica</name>
    <dbReference type="NCBI Taxonomy" id="8128"/>
    <lineage>
        <taxon>Eukaryota</taxon>
        <taxon>Metazoa</taxon>
        <taxon>Chordata</taxon>
        <taxon>Craniata</taxon>
        <taxon>Vertebrata</taxon>
        <taxon>Euteleostomi</taxon>
        <taxon>Actinopterygii</taxon>
        <taxon>Neopterygii</taxon>
        <taxon>Teleostei</taxon>
        <taxon>Neoteleostei</taxon>
        <taxon>Acanthomorphata</taxon>
        <taxon>Ovalentaria</taxon>
        <taxon>Cichlomorphae</taxon>
        <taxon>Cichliformes</taxon>
        <taxon>Cichlidae</taxon>
        <taxon>African cichlids</taxon>
        <taxon>Pseudocrenilabrinae</taxon>
        <taxon>Oreochromini</taxon>
        <taxon>Oreochromis</taxon>
    </lineage>
</organism>
<dbReference type="Proteomes" id="UP000005207">
    <property type="component" value="Linkage group LG18"/>
</dbReference>
<dbReference type="OMA" id="DYCSAMN"/>
<evidence type="ECO:0000313" key="14">
    <source>
        <dbReference type="Proteomes" id="UP000005207"/>
    </source>
</evidence>
<dbReference type="Gene3D" id="2.40.128.20">
    <property type="match status" value="1"/>
</dbReference>
<dbReference type="PRINTS" id="PR02058">
    <property type="entry name" value="APODVERTBRTE"/>
</dbReference>
<dbReference type="InterPro" id="IPR026222">
    <property type="entry name" value="ApoD_vertbrte"/>
</dbReference>
<dbReference type="GO" id="GO:0006869">
    <property type="term" value="P:lipid transport"/>
    <property type="evidence" value="ECO:0007669"/>
    <property type="project" value="InterPro"/>
</dbReference>
<keyword evidence="7" id="KW-0446">Lipid-binding</keyword>
<evidence type="ECO:0000313" key="13">
    <source>
        <dbReference type="Ensembl" id="ENSONIP00000055361.1"/>
    </source>
</evidence>
<reference evidence="13" key="3">
    <citation type="submission" date="2025-09" db="UniProtKB">
        <authorList>
            <consortium name="Ensembl"/>
        </authorList>
    </citation>
    <scope>IDENTIFICATION</scope>
</reference>
<dbReference type="GO" id="GO:0006629">
    <property type="term" value="P:lipid metabolic process"/>
    <property type="evidence" value="ECO:0007669"/>
    <property type="project" value="TreeGrafter"/>
</dbReference>
<comment type="similarity">
    <text evidence="2 11">Belongs to the calycin superfamily. Lipocalin family.</text>
</comment>
<evidence type="ECO:0000256" key="1">
    <source>
        <dbReference type="ARBA" id="ARBA00004613"/>
    </source>
</evidence>
<dbReference type="InterPro" id="IPR000566">
    <property type="entry name" value="Lipocln_cytosolic_FA-bd_dom"/>
</dbReference>
<dbReference type="PANTHER" id="PTHR10612:SF58">
    <property type="entry name" value="APOLIPOPROTEIN D"/>
    <property type="match status" value="1"/>
</dbReference>
<keyword evidence="10" id="KW-0873">Pyrrolidone carboxylic acid</keyword>
<dbReference type="GO" id="GO:0042246">
    <property type="term" value="P:tissue regeneration"/>
    <property type="evidence" value="ECO:0007669"/>
    <property type="project" value="InterPro"/>
</dbReference>
<dbReference type="GO" id="GO:0007420">
    <property type="term" value="P:brain development"/>
    <property type="evidence" value="ECO:0007669"/>
    <property type="project" value="InterPro"/>
</dbReference>
<evidence type="ECO:0000256" key="8">
    <source>
        <dbReference type="ARBA" id="ARBA00023157"/>
    </source>
</evidence>
<dbReference type="PRINTS" id="PR00179">
    <property type="entry name" value="LIPOCALIN"/>
</dbReference>
<protein>
    <recommendedName>
        <fullName evidence="3">Apolipoprotein D</fullName>
    </recommendedName>
</protein>
<gene>
    <name evidence="13" type="primary">LOC100706558</name>
</gene>
<evidence type="ECO:0000256" key="10">
    <source>
        <dbReference type="ARBA" id="ARBA00023283"/>
    </source>
</evidence>
<feature type="signal peptide" evidence="11">
    <location>
        <begin position="1"/>
        <end position="33"/>
    </location>
</feature>
<keyword evidence="8" id="KW-1015">Disulfide bond</keyword>
<dbReference type="GO" id="GO:0000302">
    <property type="term" value="P:response to reactive oxygen species"/>
    <property type="evidence" value="ECO:0007669"/>
    <property type="project" value="TreeGrafter"/>
</dbReference>